<evidence type="ECO:0000313" key="2">
    <source>
        <dbReference type="EMBL" id="GHO49851.1"/>
    </source>
</evidence>
<accession>A0A8J3I8G4</accession>
<dbReference type="AlphaFoldDB" id="A0A8J3I8G4"/>
<comment type="caution">
    <text evidence="1">The sequence shown here is derived from an EMBL/GenBank/DDBJ whole genome shotgun (WGS) entry which is preliminary data.</text>
</comment>
<evidence type="ECO:0000313" key="3">
    <source>
        <dbReference type="EMBL" id="GHO50585.1"/>
    </source>
</evidence>
<dbReference type="EMBL" id="BNJF01000006">
    <property type="protein sequence ID" value="GHO49851.1"/>
    <property type="molecule type" value="Genomic_DNA"/>
</dbReference>
<sequence>MQNVTSCFAQHVREDGTQLDVGFLQQFVDTVHMTRSLLLEIAAIAGQIAQVALGLRWNEGGFEEAMLQQISNPLGIFGVGFATRDCRACAGH</sequence>
<dbReference type="EMBL" id="BNJF01000005">
    <property type="protein sequence ID" value="GHO49381.1"/>
    <property type="molecule type" value="Genomic_DNA"/>
</dbReference>
<keyword evidence="4" id="KW-1185">Reference proteome</keyword>
<dbReference type="Proteomes" id="UP000612362">
    <property type="component" value="Unassembled WGS sequence"/>
</dbReference>
<proteinExistence type="predicted"/>
<dbReference type="EMBL" id="BNJF01000008">
    <property type="protein sequence ID" value="GHO50585.1"/>
    <property type="molecule type" value="Genomic_DNA"/>
</dbReference>
<gene>
    <name evidence="1" type="ORF">KSX_75440</name>
    <name evidence="2" type="ORF">KSX_80140</name>
    <name evidence="3" type="ORF">KSX_87480</name>
</gene>
<reference evidence="1" key="1">
    <citation type="submission" date="2020-10" db="EMBL/GenBank/DDBJ databases">
        <title>Taxonomic study of unclassified bacteria belonging to the class Ktedonobacteria.</title>
        <authorList>
            <person name="Yabe S."/>
            <person name="Wang C.M."/>
            <person name="Zheng Y."/>
            <person name="Sakai Y."/>
            <person name="Cavaletti L."/>
            <person name="Monciardini P."/>
            <person name="Donadio S."/>
        </authorList>
    </citation>
    <scope>NUCLEOTIDE SEQUENCE</scope>
    <source>
        <strain evidence="1">SOSP1-1</strain>
    </source>
</reference>
<evidence type="ECO:0000313" key="4">
    <source>
        <dbReference type="Proteomes" id="UP000612362"/>
    </source>
</evidence>
<name>A0A8J3I8G4_9CHLR</name>
<protein>
    <submittedName>
        <fullName evidence="1">Uncharacterized protein</fullName>
    </submittedName>
</protein>
<organism evidence="1 4">
    <name type="scientific">Ktedonospora formicarum</name>
    <dbReference type="NCBI Taxonomy" id="2778364"/>
    <lineage>
        <taxon>Bacteria</taxon>
        <taxon>Bacillati</taxon>
        <taxon>Chloroflexota</taxon>
        <taxon>Ktedonobacteria</taxon>
        <taxon>Ktedonobacterales</taxon>
        <taxon>Ktedonobacteraceae</taxon>
        <taxon>Ktedonospora</taxon>
    </lineage>
</organism>
<evidence type="ECO:0000313" key="1">
    <source>
        <dbReference type="EMBL" id="GHO49381.1"/>
    </source>
</evidence>